<proteinExistence type="predicted"/>
<evidence type="ECO:0000313" key="2">
    <source>
        <dbReference type="Proteomes" id="UP001596523"/>
    </source>
</evidence>
<accession>A0ABW2JK18</accession>
<dbReference type="RefSeq" id="WP_381831839.1">
    <property type="nucleotide sequence ID" value="NZ_JBHTCF010000008.1"/>
</dbReference>
<dbReference type="Proteomes" id="UP001596523">
    <property type="component" value="Unassembled WGS sequence"/>
</dbReference>
<dbReference type="EMBL" id="JBHTCF010000008">
    <property type="protein sequence ID" value="MFC7306476.1"/>
    <property type="molecule type" value="Genomic_DNA"/>
</dbReference>
<evidence type="ECO:0008006" key="3">
    <source>
        <dbReference type="Google" id="ProtNLM"/>
    </source>
</evidence>
<evidence type="ECO:0000313" key="1">
    <source>
        <dbReference type="EMBL" id="MFC7306476.1"/>
    </source>
</evidence>
<protein>
    <recommendedName>
        <fullName evidence="3">GNAT family N-acetyltransferase</fullName>
    </recommendedName>
</protein>
<gene>
    <name evidence="1" type="ORF">ACFQVC_19895</name>
</gene>
<comment type="caution">
    <text evidence="1">The sequence shown here is derived from an EMBL/GenBank/DDBJ whole genome shotgun (WGS) entry which is preliminary data.</text>
</comment>
<sequence>MDSAEVESALQPVLRDLKATCAVRPVVRTAEADGLPGVFLYEPDGSGLMVTPVEWLRDGAEQLAHLAEQAQEWAVEALWGAGRPAVWPQCPAHPDSHPLEAGVRGGTAVWSCPRGRGVFAGIGELGDAAGL</sequence>
<name>A0ABW2JK18_9ACTN</name>
<keyword evidence="2" id="KW-1185">Reference proteome</keyword>
<organism evidence="1 2">
    <name type="scientific">Streptomyces monticola</name>
    <dbReference type="NCBI Taxonomy" id="2666263"/>
    <lineage>
        <taxon>Bacteria</taxon>
        <taxon>Bacillati</taxon>
        <taxon>Actinomycetota</taxon>
        <taxon>Actinomycetes</taxon>
        <taxon>Kitasatosporales</taxon>
        <taxon>Streptomycetaceae</taxon>
        <taxon>Streptomyces</taxon>
    </lineage>
</organism>
<reference evidence="2" key="1">
    <citation type="journal article" date="2019" name="Int. J. Syst. Evol. Microbiol.">
        <title>The Global Catalogue of Microorganisms (GCM) 10K type strain sequencing project: providing services to taxonomists for standard genome sequencing and annotation.</title>
        <authorList>
            <consortium name="The Broad Institute Genomics Platform"/>
            <consortium name="The Broad Institute Genome Sequencing Center for Infectious Disease"/>
            <person name="Wu L."/>
            <person name="Ma J."/>
        </authorList>
    </citation>
    <scope>NUCLEOTIDE SEQUENCE [LARGE SCALE GENOMIC DNA]</scope>
    <source>
        <strain evidence="2">SYNS20</strain>
    </source>
</reference>